<dbReference type="InterPro" id="IPR036259">
    <property type="entry name" value="MFS_trans_sf"/>
</dbReference>
<feature type="transmembrane region" description="Helical" evidence="5">
    <location>
        <begin position="75"/>
        <end position="92"/>
    </location>
</feature>
<dbReference type="OrthoDB" id="3639251at2759"/>
<protein>
    <submittedName>
        <fullName evidence="7">Sugar phosphate exchanger 2</fullName>
    </submittedName>
</protein>
<comment type="subcellular location">
    <subcellularLocation>
        <location evidence="1">Membrane</location>
        <topology evidence="1">Multi-pass membrane protein</topology>
    </subcellularLocation>
</comment>
<dbReference type="InterPro" id="IPR020846">
    <property type="entry name" value="MFS_dom"/>
</dbReference>
<sequence length="567" mass="62452">MRLFCISLNVFSKLINIVVIKAVISISREKFKQIIFMLQHRYGKNSNMYDIPLGVWAVQKLSLACCPRLQLRKDFIFKVSTIILTYLAYAAYHMSRKPISVVKSVLHENCTNPSNSTDNDCGYPPFDVPDASTLFGTLDSAFLVTYAISMFLSGIVAERVSLRYYLSLGMLFSGLFTLLFGAAKSWNIHNMWYFVLVQVLGGIVQTTGWPGVVTLMARWFGRSKRGLIFGIWNSHTSVGNILGTLIAAHFVESNWMLSFAVPGAIMAALGFVMFLFIVDDPEIVGLPSTRTHLAVNHSNAYDDDERISNVASFEANRGFHGYTDDYTEINHRASERTPILPRSRSPAVAQTERNAVGILQALLIPGVVEFSLCLFFAKLVSYTFLYWLPLYIQSSTTLSPSVAADLSTLFDIGGIFGAIAAGTVSDYSGMPATTCFVLLICSAPLLFMYVHFGGLSIVINIILLLLAGFMVNGPYALITTFVSAELGQHQSLSHNSKALATVTAIIDGTGSIGAAVGPFIAGLVSQSGWENVFNMLICADILAMVLISRQVIKELLRLRRRNRIRIE</sequence>
<dbReference type="GO" id="GO:0022857">
    <property type="term" value="F:transmembrane transporter activity"/>
    <property type="evidence" value="ECO:0007669"/>
    <property type="project" value="InterPro"/>
</dbReference>
<keyword evidence="3 5" id="KW-1133">Transmembrane helix</keyword>
<feature type="transmembrane region" description="Helical" evidence="5">
    <location>
        <begin position="164"/>
        <end position="186"/>
    </location>
</feature>
<evidence type="ECO:0000256" key="1">
    <source>
        <dbReference type="ARBA" id="ARBA00004141"/>
    </source>
</evidence>
<dbReference type="Pfam" id="PF07690">
    <property type="entry name" value="MFS_1"/>
    <property type="match status" value="1"/>
</dbReference>
<proteinExistence type="predicted"/>
<name>A0A0K8WC47_BACLA</name>
<feature type="transmembrane region" description="Helical" evidence="5">
    <location>
        <begin position="227"/>
        <end position="251"/>
    </location>
</feature>
<feature type="transmembrane region" description="Helical" evidence="5">
    <location>
        <begin position="192"/>
        <end position="215"/>
    </location>
</feature>
<reference evidence="7" key="1">
    <citation type="submission" date="2015-06" db="EMBL/GenBank/DDBJ databases">
        <authorList>
            <person name="Hoefler B.C."/>
            <person name="Straight P.D."/>
        </authorList>
    </citation>
    <scope>NUCLEOTIDE SEQUENCE</scope>
</reference>
<feature type="domain" description="Major facilitator superfamily (MFS) profile" evidence="6">
    <location>
        <begin position="81"/>
        <end position="557"/>
    </location>
</feature>
<evidence type="ECO:0000256" key="2">
    <source>
        <dbReference type="ARBA" id="ARBA00022692"/>
    </source>
</evidence>
<dbReference type="GO" id="GO:0016020">
    <property type="term" value="C:membrane"/>
    <property type="evidence" value="ECO:0007669"/>
    <property type="project" value="UniProtKB-SubCell"/>
</dbReference>
<feature type="transmembrane region" description="Helical" evidence="5">
    <location>
        <begin position="134"/>
        <end position="157"/>
    </location>
</feature>
<accession>A0A0K8WC47</accession>
<feature type="transmembrane region" description="Helical" evidence="5">
    <location>
        <begin position="498"/>
        <end position="520"/>
    </location>
</feature>
<evidence type="ECO:0000256" key="5">
    <source>
        <dbReference type="SAM" id="Phobius"/>
    </source>
</evidence>
<feature type="transmembrane region" description="Helical" evidence="5">
    <location>
        <begin position="362"/>
        <end position="388"/>
    </location>
</feature>
<dbReference type="InterPro" id="IPR011701">
    <property type="entry name" value="MFS"/>
</dbReference>
<dbReference type="EMBL" id="GDHF01003680">
    <property type="protein sequence ID" value="JAI48634.1"/>
    <property type="molecule type" value="Transcribed_RNA"/>
</dbReference>
<feature type="transmembrane region" description="Helical" evidence="5">
    <location>
        <begin position="432"/>
        <end position="451"/>
    </location>
</feature>
<keyword evidence="4 5" id="KW-0472">Membrane</keyword>
<evidence type="ECO:0000259" key="6">
    <source>
        <dbReference type="PROSITE" id="PS50850"/>
    </source>
</evidence>
<feature type="transmembrane region" description="Helical" evidence="5">
    <location>
        <begin position="408"/>
        <end position="425"/>
    </location>
</feature>
<evidence type="ECO:0000313" key="7">
    <source>
        <dbReference type="EMBL" id="JAI48634.1"/>
    </source>
</evidence>
<dbReference type="PANTHER" id="PTHR43184:SF12">
    <property type="entry name" value="SUGAR PHOSPHATE EXCHANGER 3"/>
    <property type="match status" value="1"/>
</dbReference>
<feature type="transmembrane region" description="Helical" evidence="5">
    <location>
        <begin position="457"/>
        <end position="478"/>
    </location>
</feature>
<evidence type="ECO:0000256" key="4">
    <source>
        <dbReference type="ARBA" id="ARBA00023136"/>
    </source>
</evidence>
<evidence type="ECO:0000256" key="3">
    <source>
        <dbReference type="ARBA" id="ARBA00022989"/>
    </source>
</evidence>
<feature type="transmembrane region" description="Helical" evidence="5">
    <location>
        <begin position="257"/>
        <end position="278"/>
    </location>
</feature>
<dbReference type="AlphaFoldDB" id="A0A0K8WC47"/>
<gene>
    <name evidence="7" type="primary">slc37a2_1</name>
    <name evidence="7" type="ORF">c0_g1_i10</name>
</gene>
<dbReference type="PANTHER" id="PTHR43184">
    <property type="entry name" value="MAJOR FACILITATOR SUPERFAMILY TRANSPORTER 16, ISOFORM B"/>
    <property type="match status" value="1"/>
</dbReference>
<dbReference type="PROSITE" id="PS50850">
    <property type="entry name" value="MFS"/>
    <property type="match status" value="1"/>
</dbReference>
<organism evidence="7">
    <name type="scientific">Bactrocera latifrons</name>
    <name type="common">Malaysian fruit fly</name>
    <name type="synonym">Chaetodacus latifrons</name>
    <dbReference type="NCBI Taxonomy" id="174628"/>
    <lineage>
        <taxon>Eukaryota</taxon>
        <taxon>Metazoa</taxon>
        <taxon>Ecdysozoa</taxon>
        <taxon>Arthropoda</taxon>
        <taxon>Hexapoda</taxon>
        <taxon>Insecta</taxon>
        <taxon>Pterygota</taxon>
        <taxon>Neoptera</taxon>
        <taxon>Endopterygota</taxon>
        <taxon>Diptera</taxon>
        <taxon>Brachycera</taxon>
        <taxon>Muscomorpha</taxon>
        <taxon>Tephritoidea</taxon>
        <taxon>Tephritidae</taxon>
        <taxon>Bactrocera</taxon>
        <taxon>Bactrocera</taxon>
    </lineage>
</organism>
<dbReference type="SUPFAM" id="SSF103473">
    <property type="entry name" value="MFS general substrate transporter"/>
    <property type="match status" value="1"/>
</dbReference>
<keyword evidence="2 5" id="KW-0812">Transmembrane</keyword>
<dbReference type="Gene3D" id="1.20.1250.20">
    <property type="entry name" value="MFS general substrate transporter like domains"/>
    <property type="match status" value="2"/>
</dbReference>
<feature type="transmembrane region" description="Helical" evidence="5">
    <location>
        <begin position="532"/>
        <end position="552"/>
    </location>
</feature>